<proteinExistence type="predicted"/>
<dbReference type="Proteomes" id="UP000515344">
    <property type="component" value="Chromosome"/>
</dbReference>
<dbReference type="KEGG" id="lacs:H4075_12125"/>
<reference evidence="3" key="1">
    <citation type="submission" date="2020-08" db="EMBL/GenBank/DDBJ databases">
        <title>Lacibacter sp. S13-6-6 genome sequencing.</title>
        <authorList>
            <person name="Jin L."/>
        </authorList>
    </citation>
    <scope>NUCLEOTIDE SEQUENCE [LARGE SCALE GENOMIC DNA]</scope>
    <source>
        <strain evidence="3">S13-6-6</strain>
    </source>
</reference>
<dbReference type="PANTHER" id="PTHR30005">
    <property type="entry name" value="EXOPOLYPHOSPHATASE"/>
    <property type="match status" value="1"/>
</dbReference>
<dbReference type="RefSeq" id="WP_182801108.1">
    <property type="nucleotide sequence ID" value="NZ_CP060007.1"/>
</dbReference>
<name>A0A7G5XBI9_9BACT</name>
<dbReference type="Gene3D" id="3.30.420.150">
    <property type="entry name" value="Exopolyphosphatase. Domain 2"/>
    <property type="match status" value="1"/>
</dbReference>
<evidence type="ECO:0000313" key="2">
    <source>
        <dbReference type="EMBL" id="QNA42842.1"/>
    </source>
</evidence>
<accession>A0A7G5XBI9</accession>
<dbReference type="InterPro" id="IPR003695">
    <property type="entry name" value="Ppx_GppA_N"/>
</dbReference>
<dbReference type="GO" id="GO:0016462">
    <property type="term" value="F:pyrophosphatase activity"/>
    <property type="evidence" value="ECO:0007669"/>
    <property type="project" value="TreeGrafter"/>
</dbReference>
<dbReference type="CDD" id="cd24006">
    <property type="entry name" value="ASKHA_NBD_PPX_GppA"/>
    <property type="match status" value="1"/>
</dbReference>
<dbReference type="InterPro" id="IPR043129">
    <property type="entry name" value="ATPase_NBD"/>
</dbReference>
<dbReference type="SUPFAM" id="SSF53067">
    <property type="entry name" value="Actin-like ATPase domain"/>
    <property type="match status" value="2"/>
</dbReference>
<evidence type="ECO:0000259" key="1">
    <source>
        <dbReference type="Pfam" id="PF02541"/>
    </source>
</evidence>
<dbReference type="InterPro" id="IPR050273">
    <property type="entry name" value="GppA/Ppx_hydrolase"/>
</dbReference>
<dbReference type="AlphaFoldDB" id="A0A7G5XBI9"/>
<keyword evidence="3" id="KW-1185">Reference proteome</keyword>
<organism evidence="2 3">
    <name type="scientific">Lacibacter sediminis</name>
    <dbReference type="NCBI Taxonomy" id="2760713"/>
    <lineage>
        <taxon>Bacteria</taxon>
        <taxon>Pseudomonadati</taxon>
        <taxon>Bacteroidota</taxon>
        <taxon>Chitinophagia</taxon>
        <taxon>Chitinophagales</taxon>
        <taxon>Chitinophagaceae</taxon>
        <taxon>Lacibacter</taxon>
    </lineage>
</organism>
<dbReference type="EMBL" id="CP060007">
    <property type="protein sequence ID" value="QNA42842.1"/>
    <property type="molecule type" value="Genomic_DNA"/>
</dbReference>
<dbReference type="PANTHER" id="PTHR30005:SF0">
    <property type="entry name" value="RETROGRADE REGULATION PROTEIN 2"/>
    <property type="match status" value="1"/>
</dbReference>
<sequence>MKLAAIDIGSNAARLLITEVEENEKGVPQFNKLNLVRVPLRLGFDVFETGDIPKTKINKVIETIKAYKHLLSIYEVKYLKACATSAMRDARNAEDIIRKVKMETGIEIRVISGDEEASFIYENHIAENLAKDHSYLYIDVGGGSTELTFFNAGKLVFKESFNIGTIRLLKNQVNDKLWDEMKEFIKLGTKGINGIIAIGSGGNINKVFSLSKKKEGKPLSLELLRDYHKEFSSFSLEERMKQYKLREDRADVILPAIQIYINVMRWADIEEIYVPKIGLADGLVHMLYDEVKAKKFNASTLVL</sequence>
<feature type="domain" description="Ppx/GppA phosphatase N-terminal" evidence="1">
    <location>
        <begin position="37"/>
        <end position="285"/>
    </location>
</feature>
<dbReference type="Pfam" id="PF02541">
    <property type="entry name" value="Ppx-GppA"/>
    <property type="match status" value="1"/>
</dbReference>
<dbReference type="Gene3D" id="3.30.420.40">
    <property type="match status" value="1"/>
</dbReference>
<gene>
    <name evidence="2" type="ORF">H4075_12125</name>
</gene>
<evidence type="ECO:0000313" key="3">
    <source>
        <dbReference type="Proteomes" id="UP000515344"/>
    </source>
</evidence>
<protein>
    <submittedName>
        <fullName evidence="2">Exopolyphosphatase</fullName>
    </submittedName>
</protein>